<gene>
    <name evidence="1" type="ORF">KM295_04710</name>
</gene>
<dbReference type="RefSeq" id="WP_256028744.1">
    <property type="nucleotide sequence ID" value="NZ_JAHLKM010000003.1"/>
</dbReference>
<dbReference type="Proteomes" id="UP001139494">
    <property type="component" value="Unassembled WGS sequence"/>
</dbReference>
<proteinExistence type="predicted"/>
<evidence type="ECO:0008006" key="3">
    <source>
        <dbReference type="Google" id="ProtNLM"/>
    </source>
</evidence>
<dbReference type="AlphaFoldDB" id="A0A9R1CSG4"/>
<organism evidence="1 2">
    <name type="scientific">Natronomonas aquatica</name>
    <dbReference type="NCBI Taxonomy" id="2841590"/>
    <lineage>
        <taxon>Archaea</taxon>
        <taxon>Methanobacteriati</taxon>
        <taxon>Methanobacteriota</taxon>
        <taxon>Stenosarchaea group</taxon>
        <taxon>Halobacteria</taxon>
        <taxon>Halobacteriales</taxon>
        <taxon>Natronomonadaceae</taxon>
        <taxon>Natronomonas</taxon>
    </lineage>
</organism>
<reference evidence="1" key="1">
    <citation type="journal article" date="2023" name="Front. Microbiol.">
        <title>Genomic-based phylogenetic and metabolic analyses of the genus Natronomonas, and description of Natronomonas aquatica sp. nov.</title>
        <authorList>
            <person name="Garcia-Roldan A."/>
            <person name="Duran-Viseras A."/>
            <person name="de la Haba R.R."/>
            <person name="Corral P."/>
            <person name="Sanchez-Porro C."/>
            <person name="Ventosa A."/>
        </authorList>
    </citation>
    <scope>NUCLEOTIDE SEQUENCE</scope>
    <source>
        <strain evidence="1">F2-12</strain>
    </source>
</reference>
<dbReference type="SUPFAM" id="SSF50118">
    <property type="entry name" value="Cell growth inhibitor/plasmid maintenance toxic component"/>
    <property type="match status" value="1"/>
</dbReference>
<evidence type="ECO:0000313" key="1">
    <source>
        <dbReference type="EMBL" id="MCQ4332806.1"/>
    </source>
</evidence>
<dbReference type="EMBL" id="JAHLKM010000003">
    <property type="protein sequence ID" value="MCQ4332806.1"/>
    <property type="molecule type" value="Genomic_DNA"/>
</dbReference>
<evidence type="ECO:0000313" key="2">
    <source>
        <dbReference type="Proteomes" id="UP001139494"/>
    </source>
</evidence>
<comment type="caution">
    <text evidence="1">The sequence shown here is derived from an EMBL/GenBank/DDBJ whole genome shotgun (WGS) entry which is preliminary data.</text>
</comment>
<protein>
    <recommendedName>
        <fullName evidence="3">PemK-like, MazF-like toxin of type II toxin-antitoxin system</fullName>
    </recommendedName>
</protein>
<name>A0A9R1CSG4_9EURY</name>
<sequence length="117" mass="13040">MSDSYQKGDVFWAPDPFRQGSNPRLWLILAAEQLPYPGEEYVCAALTTSDLPANHEVGDAWITGRNPDKTSYCSPWIIGTVKHRAVANPQGRITTEFTDQIITQSKAVLDGSWELTE</sequence>
<keyword evidence="2" id="KW-1185">Reference proteome</keyword>
<accession>A0A9R1CSG4</accession>